<accession>A0A1F5WBF0</accession>
<feature type="transmembrane region" description="Helical" evidence="1">
    <location>
        <begin position="73"/>
        <end position="95"/>
    </location>
</feature>
<feature type="transmembrane region" description="Helical" evidence="1">
    <location>
        <begin position="138"/>
        <end position="160"/>
    </location>
</feature>
<feature type="transmembrane region" description="Helical" evidence="1">
    <location>
        <begin position="172"/>
        <end position="191"/>
    </location>
</feature>
<evidence type="ECO:0000256" key="1">
    <source>
        <dbReference type="SAM" id="Phobius"/>
    </source>
</evidence>
<gene>
    <name evidence="2" type="ORF">A3C05_02195</name>
</gene>
<keyword evidence="1" id="KW-1133">Transmembrane helix</keyword>
<feature type="transmembrane region" description="Helical" evidence="1">
    <location>
        <begin position="203"/>
        <end position="232"/>
    </location>
</feature>
<reference evidence="2 3" key="1">
    <citation type="journal article" date="2016" name="Nat. Commun.">
        <title>Thousands of microbial genomes shed light on interconnected biogeochemical processes in an aquifer system.</title>
        <authorList>
            <person name="Anantharaman K."/>
            <person name="Brown C.T."/>
            <person name="Hug L.A."/>
            <person name="Sharon I."/>
            <person name="Castelle C.J."/>
            <person name="Probst A.J."/>
            <person name="Thomas B.C."/>
            <person name="Singh A."/>
            <person name="Wilkins M.J."/>
            <person name="Karaoz U."/>
            <person name="Brodie E.L."/>
            <person name="Williams K.H."/>
            <person name="Hubbard S.S."/>
            <person name="Banfield J.F."/>
        </authorList>
    </citation>
    <scope>NUCLEOTIDE SEQUENCE [LARGE SCALE GENOMIC DNA]</scope>
</reference>
<protein>
    <recommendedName>
        <fullName evidence="4">Histidine kinase N-terminal 7TM region domain-containing protein</fullName>
    </recommendedName>
</protein>
<keyword evidence="1" id="KW-0472">Membrane</keyword>
<feature type="transmembrane region" description="Helical" evidence="1">
    <location>
        <begin position="6"/>
        <end position="25"/>
    </location>
</feature>
<feature type="transmembrane region" description="Helical" evidence="1">
    <location>
        <begin position="107"/>
        <end position="126"/>
    </location>
</feature>
<dbReference type="AlphaFoldDB" id="A0A1F5WBF0"/>
<organism evidence="2 3">
    <name type="scientific">Candidatus Giovannonibacteria bacterium RIFCSPHIGHO2_02_FULL_45_40</name>
    <dbReference type="NCBI Taxonomy" id="1798337"/>
    <lineage>
        <taxon>Bacteria</taxon>
        <taxon>Candidatus Giovannoniibacteriota</taxon>
    </lineage>
</organism>
<evidence type="ECO:0000313" key="3">
    <source>
        <dbReference type="Proteomes" id="UP000178743"/>
    </source>
</evidence>
<dbReference type="Proteomes" id="UP000178743">
    <property type="component" value="Unassembled WGS sequence"/>
</dbReference>
<name>A0A1F5WBF0_9BACT</name>
<comment type="caution">
    <text evidence="2">The sequence shown here is derived from an EMBL/GenBank/DDBJ whole genome shotgun (WGS) entry which is preliminary data.</text>
</comment>
<evidence type="ECO:0000313" key="2">
    <source>
        <dbReference type="EMBL" id="OGF72890.1"/>
    </source>
</evidence>
<dbReference type="EMBL" id="MFHP01000006">
    <property type="protein sequence ID" value="OGF72890.1"/>
    <property type="molecule type" value="Genomic_DNA"/>
</dbReference>
<sequence>MIVSTGVILPALALILGVFLSAYLVKQWVGHPTERRPRFFLFWAAALFLMYWFQIPMILANLGRAIRVKDFNLFFALTLPIAFLALVFLYIGLVDILEIRLKSSTKFLLTGYFLAAVIFFAYHFIARGGIIETYSLPLIGNLVFYLPIRLLIIFVLAKWLMGRPTAPNLDSILGAAGIMGESVLGIIRNILIIKNVLAYPPEFWYVVLVNLRIFFILQIASLFLLILGIFFLHREYCRRQSAVMVEEWQ</sequence>
<proteinExistence type="predicted"/>
<feature type="transmembrane region" description="Helical" evidence="1">
    <location>
        <begin position="37"/>
        <end position="53"/>
    </location>
</feature>
<keyword evidence="1" id="KW-0812">Transmembrane</keyword>
<evidence type="ECO:0008006" key="4">
    <source>
        <dbReference type="Google" id="ProtNLM"/>
    </source>
</evidence>